<dbReference type="Proteomes" id="UP000094271">
    <property type="component" value="Unassembled WGS sequence"/>
</dbReference>
<dbReference type="SUPFAM" id="SSF53448">
    <property type="entry name" value="Nucleotide-diphospho-sugar transferases"/>
    <property type="match status" value="1"/>
</dbReference>
<dbReference type="GO" id="GO:0016020">
    <property type="term" value="C:membrane"/>
    <property type="evidence" value="ECO:0007669"/>
    <property type="project" value="UniProtKB-SubCell"/>
</dbReference>
<dbReference type="InterPro" id="IPR008166">
    <property type="entry name" value="Glyco_transf_92"/>
</dbReference>
<evidence type="ECO:0000256" key="3">
    <source>
        <dbReference type="ARBA" id="ARBA00022679"/>
    </source>
</evidence>
<dbReference type="PANTHER" id="PTHR21461:SF69">
    <property type="entry name" value="GLYCOSYLTRANSFERASE FAMILY 92 PROTEIN"/>
    <property type="match status" value="1"/>
</dbReference>
<comment type="caution">
    <text evidence="8">The sequence shown here is derived from an EMBL/GenBank/DDBJ whole genome shotgun (WGS) entry which is preliminary data.</text>
</comment>
<evidence type="ECO:0000313" key="8">
    <source>
        <dbReference type="EMBL" id="ODR55781.1"/>
    </source>
</evidence>
<name>A0A1E3UPA6_9FIRM</name>
<dbReference type="GO" id="GO:0005737">
    <property type="term" value="C:cytoplasm"/>
    <property type="evidence" value="ECO:0007669"/>
    <property type="project" value="TreeGrafter"/>
</dbReference>
<evidence type="ECO:0008006" key="12">
    <source>
        <dbReference type="Google" id="ProtNLM"/>
    </source>
</evidence>
<evidence type="ECO:0000313" key="10">
    <source>
        <dbReference type="Proteomes" id="UP000094271"/>
    </source>
</evidence>
<evidence type="ECO:0000256" key="7">
    <source>
        <dbReference type="SAM" id="Phobius"/>
    </source>
</evidence>
<keyword evidence="5 7" id="KW-1133">Transmembrane helix</keyword>
<reference evidence="9 11" key="1">
    <citation type="submission" date="2016-08" db="EMBL/GenBank/DDBJ databases">
        <title>Characterization of Isolates of Eisenbergiella tayi Derived from Blood Cultures, Using Whole Genome Sequencing.</title>
        <authorList>
            <person name="Bernier A.-M."/>
            <person name="Burdz T."/>
            <person name="Wiebe D."/>
            <person name="Bernard K."/>
        </authorList>
    </citation>
    <scope>NUCLEOTIDE SEQUENCE [LARGE SCALE GENOMIC DNA]</scope>
    <source>
        <strain evidence="9 11">NML120146</strain>
    </source>
</reference>
<sequence length="325" mass="38667">MKSHEKMQRFLKAVIRRFPLDVSMHRRIKSLKIRKILDILLLIPALIYFIYLYCCCYVETHIKHREYNYDFAIVAIVKNEGSYFKEWIDYHRILWGVRYIIYDNDSNDNTKHILEPYITRGIVIYHSFPGKKLQYDAYNDALNRYGKNYKYMAFLDLDEFIYCQADFRQLLDKTFEENHVGGLGINWRIFGSANHKSRPDGLVLENYLYRAEDNFKKNLHIKSVIKAYTVIGFCDPHAPVYMPGYYSVSADGEKLKGSFSKRVSIEKIAINHYFTKSYDEFVTKRNRGKADQVKMRPMSEFEEHDKNEVYDDGMLKYINTLKTNI</sequence>
<dbReference type="PANTHER" id="PTHR21461">
    <property type="entry name" value="GLYCOSYLTRANSFERASE FAMILY 92 PROTEIN"/>
    <property type="match status" value="1"/>
</dbReference>
<dbReference type="Gene3D" id="3.90.550.10">
    <property type="entry name" value="Spore Coat Polysaccharide Biosynthesis Protein SpsA, Chain A"/>
    <property type="match status" value="1"/>
</dbReference>
<feature type="transmembrane region" description="Helical" evidence="7">
    <location>
        <begin position="36"/>
        <end position="53"/>
    </location>
</feature>
<evidence type="ECO:0000256" key="1">
    <source>
        <dbReference type="ARBA" id="ARBA00004167"/>
    </source>
</evidence>
<dbReference type="EMBL" id="MEHA01000001">
    <property type="protein sequence ID" value="ODR55781.1"/>
    <property type="molecule type" value="Genomic_DNA"/>
</dbReference>
<evidence type="ECO:0000313" key="9">
    <source>
        <dbReference type="EMBL" id="ODR59997.1"/>
    </source>
</evidence>
<accession>A0A1E3UPA6</accession>
<keyword evidence="3" id="KW-0808">Transferase</keyword>
<gene>
    <name evidence="8" type="ORF">BEI59_01045</name>
    <name evidence="9" type="ORF">BEI63_05600</name>
</gene>
<dbReference type="RefSeq" id="WP_069408662.1">
    <property type="nucleotide sequence ID" value="NZ_JAQCZP010000014.1"/>
</dbReference>
<keyword evidence="2" id="KW-0328">Glycosyltransferase</keyword>
<dbReference type="Pfam" id="PF01697">
    <property type="entry name" value="Glyco_transf_92"/>
    <property type="match status" value="1"/>
</dbReference>
<proteinExistence type="predicted"/>
<evidence type="ECO:0000256" key="4">
    <source>
        <dbReference type="ARBA" id="ARBA00022692"/>
    </source>
</evidence>
<evidence type="ECO:0000256" key="2">
    <source>
        <dbReference type="ARBA" id="ARBA00022676"/>
    </source>
</evidence>
<evidence type="ECO:0000256" key="5">
    <source>
        <dbReference type="ARBA" id="ARBA00022989"/>
    </source>
</evidence>
<keyword evidence="11" id="KW-1185">Reference proteome</keyword>
<organism evidence="8 10">
    <name type="scientific">Eisenbergiella tayi</name>
    <dbReference type="NCBI Taxonomy" id="1432052"/>
    <lineage>
        <taxon>Bacteria</taxon>
        <taxon>Bacillati</taxon>
        <taxon>Bacillota</taxon>
        <taxon>Clostridia</taxon>
        <taxon>Lachnospirales</taxon>
        <taxon>Lachnospiraceae</taxon>
        <taxon>Eisenbergiella</taxon>
    </lineage>
</organism>
<evidence type="ECO:0000313" key="11">
    <source>
        <dbReference type="Proteomes" id="UP000094869"/>
    </source>
</evidence>
<comment type="subcellular location">
    <subcellularLocation>
        <location evidence="1">Membrane</location>
        <topology evidence="1">Single-pass membrane protein</topology>
    </subcellularLocation>
</comment>
<protein>
    <recommendedName>
        <fullName evidence="12">Glycosyl transferase family 2</fullName>
    </recommendedName>
</protein>
<keyword evidence="4 7" id="KW-0812">Transmembrane</keyword>
<dbReference type="GO" id="GO:0016757">
    <property type="term" value="F:glycosyltransferase activity"/>
    <property type="evidence" value="ECO:0007669"/>
    <property type="project" value="UniProtKB-KW"/>
</dbReference>
<dbReference type="InterPro" id="IPR029044">
    <property type="entry name" value="Nucleotide-diphossugar_trans"/>
</dbReference>
<keyword evidence="6 7" id="KW-0472">Membrane</keyword>
<dbReference type="EMBL" id="MEHD01000013">
    <property type="protein sequence ID" value="ODR59997.1"/>
    <property type="molecule type" value="Genomic_DNA"/>
</dbReference>
<evidence type="ECO:0000256" key="6">
    <source>
        <dbReference type="ARBA" id="ARBA00023136"/>
    </source>
</evidence>
<dbReference type="AlphaFoldDB" id="A0A1E3UPA6"/>
<dbReference type="Proteomes" id="UP000094869">
    <property type="component" value="Unassembled WGS sequence"/>
</dbReference>
<reference evidence="8 10" key="2">
    <citation type="submission" date="2016-08" db="EMBL/GenBank/DDBJ databases">
        <authorList>
            <person name="Seilhamer J.J."/>
        </authorList>
    </citation>
    <scope>NUCLEOTIDE SEQUENCE [LARGE SCALE GENOMIC DNA]</scope>
    <source>
        <strain evidence="8 10">NML150140-1</strain>
    </source>
</reference>